<reference evidence="1" key="1">
    <citation type="submission" date="2023-03" db="EMBL/GenBank/DDBJ databases">
        <title>Massive genome expansion in bonnet fungi (Mycena s.s.) driven by repeated elements and novel gene families across ecological guilds.</title>
        <authorList>
            <consortium name="Lawrence Berkeley National Laboratory"/>
            <person name="Harder C.B."/>
            <person name="Miyauchi S."/>
            <person name="Viragh M."/>
            <person name="Kuo A."/>
            <person name="Thoen E."/>
            <person name="Andreopoulos B."/>
            <person name="Lu D."/>
            <person name="Skrede I."/>
            <person name="Drula E."/>
            <person name="Henrissat B."/>
            <person name="Morin E."/>
            <person name="Kohler A."/>
            <person name="Barry K."/>
            <person name="LaButti K."/>
            <person name="Morin E."/>
            <person name="Salamov A."/>
            <person name="Lipzen A."/>
            <person name="Mereny Z."/>
            <person name="Hegedus B."/>
            <person name="Baldrian P."/>
            <person name="Stursova M."/>
            <person name="Weitz H."/>
            <person name="Taylor A."/>
            <person name="Grigoriev I.V."/>
            <person name="Nagy L.G."/>
            <person name="Martin F."/>
            <person name="Kauserud H."/>
        </authorList>
    </citation>
    <scope>NUCLEOTIDE SEQUENCE</scope>
    <source>
        <strain evidence="1">CBHHK002</strain>
    </source>
</reference>
<dbReference type="EMBL" id="JARIHO010000013">
    <property type="protein sequence ID" value="KAJ7351490.1"/>
    <property type="molecule type" value="Genomic_DNA"/>
</dbReference>
<dbReference type="AlphaFoldDB" id="A0AAD7A7T3"/>
<comment type="caution">
    <text evidence="1">The sequence shown here is derived from an EMBL/GenBank/DDBJ whole genome shotgun (WGS) entry which is preliminary data.</text>
</comment>
<accession>A0AAD7A7T3</accession>
<dbReference type="Proteomes" id="UP001218218">
    <property type="component" value="Unassembled WGS sequence"/>
</dbReference>
<keyword evidence="2" id="KW-1185">Reference proteome</keyword>
<name>A0AAD7A7T3_9AGAR</name>
<evidence type="ECO:0000313" key="1">
    <source>
        <dbReference type="EMBL" id="KAJ7351490.1"/>
    </source>
</evidence>
<protein>
    <submittedName>
        <fullName evidence="1">Uncharacterized protein</fullName>
    </submittedName>
</protein>
<proteinExistence type="predicted"/>
<gene>
    <name evidence="1" type="ORF">DFH08DRAFT_957804</name>
</gene>
<sequence length="149" mass="15867">MKNTPRWNKSQLCLHTLHTPRVGITLVLNIATADPTALEVAVAAHDLVFSLVPTSPPHCTPSMAQCTVRASSCSMNETGLNLGIDHLSAIKLIDGVHAKGARYKFSWSLRGRLLVLLNSVSFLANGTVTHVTGADLIGIPTVPYTATTV</sequence>
<evidence type="ECO:0000313" key="2">
    <source>
        <dbReference type="Proteomes" id="UP001218218"/>
    </source>
</evidence>
<dbReference type="Gene3D" id="3.30.360.10">
    <property type="entry name" value="Dihydrodipicolinate Reductase, domain 2"/>
    <property type="match status" value="2"/>
</dbReference>
<dbReference type="SUPFAM" id="SSF55347">
    <property type="entry name" value="Glyceraldehyde-3-phosphate dehydrogenase-like, C-terminal domain"/>
    <property type="match status" value="1"/>
</dbReference>
<organism evidence="1 2">
    <name type="scientific">Mycena albidolilacea</name>
    <dbReference type="NCBI Taxonomy" id="1033008"/>
    <lineage>
        <taxon>Eukaryota</taxon>
        <taxon>Fungi</taxon>
        <taxon>Dikarya</taxon>
        <taxon>Basidiomycota</taxon>
        <taxon>Agaricomycotina</taxon>
        <taxon>Agaricomycetes</taxon>
        <taxon>Agaricomycetidae</taxon>
        <taxon>Agaricales</taxon>
        <taxon>Marasmiineae</taxon>
        <taxon>Mycenaceae</taxon>
        <taxon>Mycena</taxon>
    </lineage>
</organism>